<comment type="caution">
    <text evidence="6">The sequence shown here is derived from an EMBL/GenBank/DDBJ whole genome shotgun (WGS) entry which is preliminary data.</text>
</comment>
<evidence type="ECO:0000256" key="4">
    <source>
        <dbReference type="ARBA" id="ARBA00014234"/>
    </source>
</evidence>
<name>A0A5J5EGP0_9PEZI</name>
<organism evidence="6 7">
    <name type="scientific">Sphaerosporella brunnea</name>
    <dbReference type="NCBI Taxonomy" id="1250544"/>
    <lineage>
        <taxon>Eukaryota</taxon>
        <taxon>Fungi</taxon>
        <taxon>Dikarya</taxon>
        <taxon>Ascomycota</taxon>
        <taxon>Pezizomycotina</taxon>
        <taxon>Pezizomycetes</taxon>
        <taxon>Pezizales</taxon>
        <taxon>Pyronemataceae</taxon>
        <taxon>Sphaerosporella</taxon>
    </lineage>
</organism>
<dbReference type="InterPro" id="IPR036322">
    <property type="entry name" value="WD40_repeat_dom_sf"/>
</dbReference>
<feature type="compositionally biased region" description="Basic and acidic residues" evidence="5">
    <location>
        <begin position="398"/>
        <end position="412"/>
    </location>
</feature>
<dbReference type="SUPFAM" id="SSF50978">
    <property type="entry name" value="WD40 repeat-like"/>
    <property type="match status" value="1"/>
</dbReference>
<comment type="similarity">
    <text evidence="2">Belongs to the NSA1 family.</text>
</comment>
<reference evidence="6 7" key="1">
    <citation type="submission" date="2019-09" db="EMBL/GenBank/DDBJ databases">
        <title>Draft genome of the ectomycorrhizal ascomycete Sphaerosporella brunnea.</title>
        <authorList>
            <consortium name="DOE Joint Genome Institute"/>
            <person name="Benucci G.M."/>
            <person name="Marozzi G."/>
            <person name="Antonielli L."/>
            <person name="Sanchez S."/>
            <person name="Marco P."/>
            <person name="Wang X."/>
            <person name="Falini L.B."/>
            <person name="Barry K."/>
            <person name="Haridas S."/>
            <person name="Lipzen A."/>
            <person name="Labutti K."/>
            <person name="Grigoriev I.V."/>
            <person name="Murat C."/>
            <person name="Martin F."/>
            <person name="Albertini E."/>
            <person name="Donnini D."/>
            <person name="Bonito G."/>
        </authorList>
    </citation>
    <scope>NUCLEOTIDE SEQUENCE [LARGE SCALE GENOMIC DNA]</scope>
    <source>
        <strain evidence="6 7">Sb_GMNB300</strain>
    </source>
</reference>
<dbReference type="AlphaFoldDB" id="A0A5J5EGP0"/>
<dbReference type="InterPro" id="IPR037379">
    <property type="entry name" value="WDR74/Nsa1"/>
</dbReference>
<evidence type="ECO:0000256" key="5">
    <source>
        <dbReference type="SAM" id="MobiDB-lite"/>
    </source>
</evidence>
<sequence>MRLLVGDDVGQAKVIETSAGIDTTLATSKRATTNSFFPPSRTRPIQHALRVRYADRENLAAVFSRGGLLRIFDPLSSPSSPDIHFSHTLDVPVDTDTLALGVVGTTLYAATTIGQLLFLNLDSGEVRTITVPGPISAFAVSSDLSAIATGGEGREIEVLKATGDGKFEPAWKSRNVKPDHLKLEVPRHPSQIVFLPSAEGTWRLIVASHWGHLRVYDSAVAKRPVFTAEPSKTGIQALRPHPLSEIPSAEEPLVAAKGMESDRAHLVRDVRVVYTNTSGTFCVYSLRERRELGLFKGLEGAVKGVSVDAEAGLVAGVGLGRYLGVFDAETRQLKSRVYVKTQGCCVVILNGEDEVPEVPEKPEEEEDMWEGMEEVKSADKGDMTDRLVKVRVKRKKDGQRQEGGKKPRVAAE</sequence>
<comment type="function">
    <text evidence="1">Involved in the biogenesis of the 60S ribosomal subunit.</text>
</comment>
<evidence type="ECO:0000313" key="6">
    <source>
        <dbReference type="EMBL" id="KAA8894421.1"/>
    </source>
</evidence>
<dbReference type="InParanoid" id="A0A5J5EGP0"/>
<dbReference type="Proteomes" id="UP000326924">
    <property type="component" value="Unassembled WGS sequence"/>
</dbReference>
<dbReference type="OrthoDB" id="18388at2759"/>
<dbReference type="GO" id="GO:0030687">
    <property type="term" value="C:preribosome, large subunit precursor"/>
    <property type="evidence" value="ECO:0007669"/>
    <property type="project" value="TreeGrafter"/>
</dbReference>
<evidence type="ECO:0000256" key="2">
    <source>
        <dbReference type="ARBA" id="ARBA00007861"/>
    </source>
</evidence>
<evidence type="ECO:0000256" key="3">
    <source>
        <dbReference type="ARBA" id="ARBA00011187"/>
    </source>
</evidence>
<evidence type="ECO:0000313" key="7">
    <source>
        <dbReference type="Proteomes" id="UP000326924"/>
    </source>
</evidence>
<evidence type="ECO:0000256" key="1">
    <source>
        <dbReference type="ARBA" id="ARBA00002889"/>
    </source>
</evidence>
<dbReference type="EMBL" id="VXIS01000341">
    <property type="protein sequence ID" value="KAA8894421.1"/>
    <property type="molecule type" value="Genomic_DNA"/>
</dbReference>
<feature type="compositionally biased region" description="Basic and acidic residues" evidence="5">
    <location>
        <begin position="373"/>
        <end position="388"/>
    </location>
</feature>
<dbReference type="GO" id="GO:0005730">
    <property type="term" value="C:nucleolus"/>
    <property type="evidence" value="ECO:0007669"/>
    <property type="project" value="InterPro"/>
</dbReference>
<gene>
    <name evidence="6" type="ORF">FN846DRAFT_912930</name>
</gene>
<accession>A0A5J5EGP0</accession>
<dbReference type="GO" id="GO:0042273">
    <property type="term" value="P:ribosomal large subunit biogenesis"/>
    <property type="evidence" value="ECO:0007669"/>
    <property type="project" value="InterPro"/>
</dbReference>
<comment type="subunit">
    <text evidence="3">Component of the pre-66S ribosomal particle.</text>
</comment>
<dbReference type="InterPro" id="IPR015943">
    <property type="entry name" value="WD40/YVTN_repeat-like_dom_sf"/>
</dbReference>
<proteinExistence type="inferred from homology"/>
<dbReference type="Gene3D" id="2.130.10.10">
    <property type="entry name" value="YVTN repeat-like/Quinoprotein amine dehydrogenase"/>
    <property type="match status" value="1"/>
</dbReference>
<dbReference type="PANTHER" id="PTHR16038">
    <property type="entry name" value="NOP SEVEN ASSOCIATED PROTEIN 1"/>
    <property type="match status" value="1"/>
</dbReference>
<feature type="region of interest" description="Disordered" evidence="5">
    <location>
        <begin position="357"/>
        <end position="412"/>
    </location>
</feature>
<keyword evidence="7" id="KW-1185">Reference proteome</keyword>
<dbReference type="PANTHER" id="PTHR16038:SF4">
    <property type="entry name" value="WD REPEAT-CONTAINING PROTEIN 74"/>
    <property type="match status" value="1"/>
</dbReference>
<protein>
    <recommendedName>
        <fullName evidence="4">Ribosome biogenesis protein NSA1</fullName>
    </recommendedName>
</protein>
<feature type="compositionally biased region" description="Acidic residues" evidence="5">
    <location>
        <begin position="357"/>
        <end position="372"/>
    </location>
</feature>